<organism evidence="3 4">
    <name type="scientific">Sphaerisporangium rufum</name>
    <dbReference type="NCBI Taxonomy" id="1381558"/>
    <lineage>
        <taxon>Bacteria</taxon>
        <taxon>Bacillati</taxon>
        <taxon>Actinomycetota</taxon>
        <taxon>Actinomycetes</taxon>
        <taxon>Streptosporangiales</taxon>
        <taxon>Streptosporangiaceae</taxon>
        <taxon>Sphaerisporangium</taxon>
    </lineage>
</organism>
<name>A0A919V8B5_9ACTN</name>
<dbReference type="EMBL" id="BOOU01000089">
    <property type="protein sequence ID" value="GII81195.1"/>
    <property type="molecule type" value="Genomic_DNA"/>
</dbReference>
<evidence type="ECO:0000313" key="3">
    <source>
        <dbReference type="EMBL" id="GII81195.1"/>
    </source>
</evidence>
<dbReference type="CDD" id="cd01041">
    <property type="entry name" value="Rubrerythrin"/>
    <property type="match status" value="1"/>
</dbReference>
<dbReference type="InterPro" id="IPR009040">
    <property type="entry name" value="Ferritin-like_diiron"/>
</dbReference>
<evidence type="ECO:0000313" key="4">
    <source>
        <dbReference type="Proteomes" id="UP000655287"/>
    </source>
</evidence>
<comment type="caution">
    <text evidence="3">The sequence shown here is derived from an EMBL/GenBank/DDBJ whole genome shotgun (WGS) entry which is preliminary data.</text>
</comment>
<keyword evidence="4" id="KW-1185">Reference proteome</keyword>
<gene>
    <name evidence="3" type="ORF">Sru01_61770</name>
</gene>
<dbReference type="GO" id="GO:0046872">
    <property type="term" value="F:metal ion binding"/>
    <property type="evidence" value="ECO:0007669"/>
    <property type="project" value="InterPro"/>
</dbReference>
<feature type="signal peptide" evidence="1">
    <location>
        <begin position="1"/>
        <end position="26"/>
    </location>
</feature>
<dbReference type="PROSITE" id="PS50905">
    <property type="entry name" value="FERRITIN_LIKE"/>
    <property type="match status" value="2"/>
</dbReference>
<dbReference type="Gene3D" id="1.20.1260.10">
    <property type="match status" value="2"/>
</dbReference>
<dbReference type="RefSeq" id="WP_203993104.1">
    <property type="nucleotide sequence ID" value="NZ_BOOU01000089.1"/>
</dbReference>
<accession>A0A919V8B5</accession>
<proteinExistence type="predicted"/>
<keyword evidence="1" id="KW-0732">Signal</keyword>
<dbReference type="PANTHER" id="PTHR33746">
    <property type="entry name" value="RUBRERYTHRIN"/>
    <property type="match status" value="1"/>
</dbReference>
<dbReference type="GO" id="GO:0016491">
    <property type="term" value="F:oxidoreductase activity"/>
    <property type="evidence" value="ECO:0007669"/>
    <property type="project" value="InterPro"/>
</dbReference>
<dbReference type="InterPro" id="IPR012347">
    <property type="entry name" value="Ferritin-like"/>
</dbReference>
<dbReference type="InterPro" id="IPR009078">
    <property type="entry name" value="Ferritin-like_SF"/>
</dbReference>
<evidence type="ECO:0000259" key="2">
    <source>
        <dbReference type="PROSITE" id="PS50905"/>
    </source>
</evidence>
<dbReference type="Pfam" id="PF02915">
    <property type="entry name" value="Rubrerythrin"/>
    <property type="match status" value="2"/>
</dbReference>
<feature type="domain" description="Ferritin-like diiron" evidence="2">
    <location>
        <begin position="188"/>
        <end position="319"/>
    </location>
</feature>
<dbReference type="InterPro" id="IPR003251">
    <property type="entry name" value="Rr_diiron-bd_dom"/>
</dbReference>
<reference evidence="3" key="1">
    <citation type="submission" date="2021-01" db="EMBL/GenBank/DDBJ databases">
        <title>Whole genome shotgun sequence of Sphaerisporangium rufum NBRC 109079.</title>
        <authorList>
            <person name="Komaki H."/>
            <person name="Tamura T."/>
        </authorList>
    </citation>
    <scope>NUCLEOTIDE SEQUENCE</scope>
    <source>
        <strain evidence="3">NBRC 109079</strain>
    </source>
</reference>
<sequence>MDVRRFTGWRAGFAALGLAAAVAATAAGTATRPRAEIDPATRRDITEAVQDEALAHAKYLAYAAQAGRENLPEARRLFEGTARTEFREHLTEQAGLIGLVGDNAANLRAAIAGEDYEATVMYPEFAARAKAAGDRAASRLFTEISADEARHRDHFRQALRAVTEPRSGATVPTLPKVEPVAIPAGRPKVTSTRTLRDLRAAMRGESFAWAKYTLWADRARATGRRDVAELFDRAARMELTEHFAEEARLAGLVGDTRANLRDAITGETDEGTRTYPGYARKASAAGDRAAAALLTEIGQDELRHAAAFSRVLSGLGAAPRSG</sequence>
<dbReference type="AlphaFoldDB" id="A0A919V8B5"/>
<dbReference type="PANTHER" id="PTHR33746:SF4">
    <property type="entry name" value="RUBRERYTHRIN"/>
    <property type="match status" value="1"/>
</dbReference>
<protein>
    <recommendedName>
        <fullName evidence="2">Ferritin-like diiron domain-containing protein</fullName>
    </recommendedName>
</protein>
<dbReference type="SUPFAM" id="SSF47240">
    <property type="entry name" value="Ferritin-like"/>
    <property type="match status" value="2"/>
</dbReference>
<feature type="domain" description="Ferritin-like diiron" evidence="2">
    <location>
        <begin position="35"/>
        <end position="166"/>
    </location>
</feature>
<dbReference type="Proteomes" id="UP000655287">
    <property type="component" value="Unassembled WGS sequence"/>
</dbReference>
<evidence type="ECO:0000256" key="1">
    <source>
        <dbReference type="SAM" id="SignalP"/>
    </source>
</evidence>
<dbReference type="InterPro" id="IPR052753">
    <property type="entry name" value="Rbr2/Nigerythrin"/>
</dbReference>
<feature type="chain" id="PRO_5036974743" description="Ferritin-like diiron domain-containing protein" evidence="1">
    <location>
        <begin position="27"/>
        <end position="322"/>
    </location>
</feature>